<evidence type="ECO:0000256" key="6">
    <source>
        <dbReference type="ARBA" id="ARBA00023136"/>
    </source>
</evidence>
<dbReference type="GO" id="GO:0005886">
    <property type="term" value="C:plasma membrane"/>
    <property type="evidence" value="ECO:0007669"/>
    <property type="project" value="UniProtKB-SubCell"/>
</dbReference>
<feature type="transmembrane region" description="Helical" evidence="8">
    <location>
        <begin position="46"/>
        <end position="65"/>
    </location>
</feature>
<keyword evidence="7" id="KW-0676">Redox-active center</keyword>
<keyword evidence="2" id="KW-1003">Cell membrane</keyword>
<dbReference type="AlphaFoldDB" id="A0AB33Z022"/>
<evidence type="ECO:0000256" key="5">
    <source>
        <dbReference type="ARBA" id="ARBA00022989"/>
    </source>
</evidence>
<dbReference type="Proteomes" id="UP000015462">
    <property type="component" value="Unassembled WGS sequence"/>
</dbReference>
<evidence type="ECO:0000256" key="3">
    <source>
        <dbReference type="ARBA" id="ARBA00022692"/>
    </source>
</evidence>
<gene>
    <name evidence="9" type="ORF">L196_09479</name>
</gene>
<evidence type="ECO:0000256" key="1">
    <source>
        <dbReference type="ARBA" id="ARBA00004651"/>
    </source>
</evidence>
<name>A0AB33Z022_9GAMM</name>
<dbReference type="PANTHER" id="PTHR36570">
    <property type="entry name" value="DISULFIDE BOND FORMATION PROTEIN B"/>
    <property type="match status" value="1"/>
</dbReference>
<protein>
    <submittedName>
        <fullName evidence="9">Disulfide bond formation protein</fullName>
    </submittedName>
</protein>
<reference evidence="9 10" key="1">
    <citation type="journal article" date="2013" name="Genome Announc.">
        <title>Genome Sequence of the Pyrene- and Fluoranthene-Degrading Bacterium Cycloclasticus sp. Strain PY97M.</title>
        <authorList>
            <person name="Cui Z."/>
            <person name="Xu G."/>
            <person name="Li Q."/>
            <person name="Gao W."/>
            <person name="Zheng L."/>
        </authorList>
    </citation>
    <scope>NUCLEOTIDE SEQUENCE [LARGE SCALE GENOMIC DNA]</scope>
    <source>
        <strain evidence="9 10">PY97M</strain>
    </source>
</reference>
<feature type="transmembrane region" description="Helical" evidence="8">
    <location>
        <begin position="137"/>
        <end position="165"/>
    </location>
</feature>
<evidence type="ECO:0000313" key="10">
    <source>
        <dbReference type="Proteomes" id="UP000015462"/>
    </source>
</evidence>
<keyword evidence="4" id="KW-0813">Transport</keyword>
<keyword evidence="10" id="KW-1185">Reference proteome</keyword>
<keyword evidence="5 8" id="KW-1133">Transmembrane helix</keyword>
<dbReference type="EMBL" id="ASHL01000009">
    <property type="protein sequence ID" value="EPD12518.1"/>
    <property type="molecule type" value="Genomic_DNA"/>
</dbReference>
<dbReference type="PANTHER" id="PTHR36570:SF3">
    <property type="entry name" value="DISULFIDE BOND FORMATION PROTEIN B"/>
    <property type="match status" value="1"/>
</dbReference>
<keyword evidence="6 8" id="KW-0472">Membrane</keyword>
<dbReference type="RefSeq" id="WP_016390796.1">
    <property type="nucleotide sequence ID" value="NZ_KE646810.1"/>
</dbReference>
<evidence type="ECO:0000313" key="9">
    <source>
        <dbReference type="EMBL" id="EPD12518.1"/>
    </source>
</evidence>
<evidence type="ECO:0000256" key="8">
    <source>
        <dbReference type="SAM" id="Phobius"/>
    </source>
</evidence>
<dbReference type="InterPro" id="IPR023380">
    <property type="entry name" value="DsbB-like_sf"/>
</dbReference>
<dbReference type="GO" id="GO:0015035">
    <property type="term" value="F:protein-disulfide reductase activity"/>
    <property type="evidence" value="ECO:0007669"/>
    <property type="project" value="InterPro"/>
</dbReference>
<keyword evidence="3 8" id="KW-0812">Transmembrane</keyword>
<dbReference type="InterPro" id="IPR003752">
    <property type="entry name" value="DiS_bond_form_DsbB/BdbC"/>
</dbReference>
<accession>A0AB33Z022</accession>
<dbReference type="GO" id="GO:0006457">
    <property type="term" value="P:protein folding"/>
    <property type="evidence" value="ECO:0007669"/>
    <property type="project" value="InterPro"/>
</dbReference>
<comment type="caution">
    <text evidence="9">The sequence shown here is derived from an EMBL/GenBank/DDBJ whole genome shotgun (WGS) entry which is preliminary data.</text>
</comment>
<dbReference type="SUPFAM" id="SSF158442">
    <property type="entry name" value="DsbB-like"/>
    <property type="match status" value="1"/>
</dbReference>
<sequence length="170" mass="18868">MMKACTAVLPSKKLVWLMLIVFSLLLESVALIYQYVLDYPPCVVCIQIRILLVAMIVISLIGLLLRAYMPSRFVGLLALLAVSGVSIERSWMLLGTERGFIFGSCGFDLGLPAWLALDEWLPFVFKVQTTCGYTPEIAFGITMAEALLAFFSVMALFIVYLLFVIAKPAE</sequence>
<dbReference type="Pfam" id="PF02600">
    <property type="entry name" value="DsbB"/>
    <property type="match status" value="1"/>
</dbReference>
<proteinExistence type="predicted"/>
<dbReference type="InterPro" id="IPR050183">
    <property type="entry name" value="DsbB"/>
</dbReference>
<evidence type="ECO:0000256" key="4">
    <source>
        <dbReference type="ARBA" id="ARBA00022982"/>
    </source>
</evidence>
<keyword evidence="4" id="KW-0249">Electron transport</keyword>
<evidence type="ECO:0000256" key="7">
    <source>
        <dbReference type="ARBA" id="ARBA00023284"/>
    </source>
</evidence>
<dbReference type="Gene3D" id="1.20.1550.10">
    <property type="entry name" value="DsbB-like"/>
    <property type="match status" value="1"/>
</dbReference>
<evidence type="ECO:0000256" key="2">
    <source>
        <dbReference type="ARBA" id="ARBA00022475"/>
    </source>
</evidence>
<organism evidence="9 10">
    <name type="scientific">Cycloclasticus pugetii</name>
    <dbReference type="NCBI Taxonomy" id="34068"/>
    <lineage>
        <taxon>Bacteria</taxon>
        <taxon>Pseudomonadati</taxon>
        <taxon>Pseudomonadota</taxon>
        <taxon>Gammaproteobacteria</taxon>
        <taxon>Thiotrichales</taxon>
        <taxon>Piscirickettsiaceae</taxon>
        <taxon>Cycloclasticus</taxon>
    </lineage>
</organism>
<comment type="subcellular location">
    <subcellularLocation>
        <location evidence="1">Cell membrane</location>
        <topology evidence="1">Multi-pass membrane protein</topology>
    </subcellularLocation>
</comment>